<gene>
    <name evidence="2" type="ORF">AKO1_013024</name>
</gene>
<evidence type="ECO:0000256" key="1">
    <source>
        <dbReference type="SAM" id="Phobius"/>
    </source>
</evidence>
<dbReference type="AlphaFoldDB" id="A0AAW2YY58"/>
<name>A0AAW2YY58_9EUKA</name>
<evidence type="ECO:0000313" key="2">
    <source>
        <dbReference type="EMBL" id="KAL0482388.1"/>
    </source>
</evidence>
<feature type="transmembrane region" description="Helical" evidence="1">
    <location>
        <begin position="77"/>
        <end position="95"/>
    </location>
</feature>
<proteinExistence type="predicted"/>
<comment type="caution">
    <text evidence="2">The sequence shown here is derived from an EMBL/GenBank/DDBJ whole genome shotgun (WGS) entry which is preliminary data.</text>
</comment>
<keyword evidence="3" id="KW-1185">Reference proteome</keyword>
<protein>
    <submittedName>
        <fullName evidence="2">tRNA sulfurtransferase</fullName>
    </submittedName>
</protein>
<keyword evidence="1" id="KW-1133">Transmembrane helix</keyword>
<dbReference type="EMBL" id="JAOPGA020000844">
    <property type="protein sequence ID" value="KAL0482388.1"/>
    <property type="molecule type" value="Genomic_DNA"/>
</dbReference>
<organism evidence="2 3">
    <name type="scientific">Acrasis kona</name>
    <dbReference type="NCBI Taxonomy" id="1008807"/>
    <lineage>
        <taxon>Eukaryota</taxon>
        <taxon>Discoba</taxon>
        <taxon>Heterolobosea</taxon>
        <taxon>Tetramitia</taxon>
        <taxon>Eutetramitia</taxon>
        <taxon>Acrasidae</taxon>
        <taxon>Acrasis</taxon>
    </lineage>
</organism>
<dbReference type="Proteomes" id="UP001431209">
    <property type="component" value="Unassembled WGS sequence"/>
</dbReference>
<evidence type="ECO:0000313" key="3">
    <source>
        <dbReference type="Proteomes" id="UP001431209"/>
    </source>
</evidence>
<reference evidence="2 3" key="1">
    <citation type="submission" date="2024-03" db="EMBL/GenBank/DDBJ databases">
        <title>The Acrasis kona genome and developmental transcriptomes reveal deep origins of eukaryotic multicellular pathways.</title>
        <authorList>
            <person name="Sheikh S."/>
            <person name="Fu C.-J."/>
            <person name="Brown M.W."/>
            <person name="Baldauf S.L."/>
        </authorList>
    </citation>
    <scope>NUCLEOTIDE SEQUENCE [LARGE SCALE GENOMIC DNA]</scope>
    <source>
        <strain evidence="2 3">ATCC MYA-3509</strain>
    </source>
</reference>
<sequence length="137" mass="15596">MSKPVDGNLTGANRNEAVDVNIATQKQPFLRYADICRELNEKHPIPLAAVCTSSALTSFYVASMLRSNRKYGPFGRVLSGMIVAFGTTFFLYLPYMHLLPQNMTVQSKKNEIIVKDLDHSEKWEEAKRVYKNLPKRD</sequence>
<accession>A0AAW2YY58</accession>
<keyword evidence="1" id="KW-0472">Membrane</keyword>
<keyword evidence="1" id="KW-0812">Transmembrane</keyword>